<feature type="transmembrane region" description="Helical" evidence="8">
    <location>
        <begin position="86"/>
        <end position="108"/>
    </location>
</feature>
<evidence type="ECO:0000256" key="1">
    <source>
        <dbReference type="ARBA" id="ARBA00004651"/>
    </source>
</evidence>
<evidence type="ECO:0000256" key="3">
    <source>
        <dbReference type="ARBA" id="ARBA00022448"/>
    </source>
</evidence>
<dbReference type="OrthoDB" id="10062876at2759"/>
<protein>
    <recommendedName>
        <fullName evidence="11">Amino acid transporter</fullName>
    </recommendedName>
</protein>
<evidence type="ECO:0000256" key="7">
    <source>
        <dbReference type="ARBA" id="ARBA00023136"/>
    </source>
</evidence>
<evidence type="ECO:0000313" key="10">
    <source>
        <dbReference type="Proteomes" id="UP000494106"/>
    </source>
</evidence>
<dbReference type="Pfam" id="PF13520">
    <property type="entry name" value="AA_permease_2"/>
    <property type="match status" value="1"/>
</dbReference>
<organism evidence="9 10">
    <name type="scientific">Arctia plantaginis</name>
    <name type="common">Wood tiger moth</name>
    <name type="synonym">Phalaena plantaginis</name>
    <dbReference type="NCBI Taxonomy" id="874455"/>
    <lineage>
        <taxon>Eukaryota</taxon>
        <taxon>Metazoa</taxon>
        <taxon>Ecdysozoa</taxon>
        <taxon>Arthropoda</taxon>
        <taxon>Hexapoda</taxon>
        <taxon>Insecta</taxon>
        <taxon>Pterygota</taxon>
        <taxon>Neoptera</taxon>
        <taxon>Endopterygota</taxon>
        <taxon>Lepidoptera</taxon>
        <taxon>Glossata</taxon>
        <taxon>Ditrysia</taxon>
        <taxon>Noctuoidea</taxon>
        <taxon>Erebidae</taxon>
        <taxon>Arctiinae</taxon>
        <taxon>Arctia</taxon>
    </lineage>
</organism>
<keyword evidence="4" id="KW-1003">Cell membrane</keyword>
<feature type="transmembrane region" description="Helical" evidence="8">
    <location>
        <begin position="290"/>
        <end position="316"/>
    </location>
</feature>
<dbReference type="GO" id="GO:0015179">
    <property type="term" value="F:L-amino acid transmembrane transporter activity"/>
    <property type="evidence" value="ECO:0007669"/>
    <property type="project" value="TreeGrafter"/>
</dbReference>
<dbReference type="EMBL" id="CADEBC010000540">
    <property type="protein sequence ID" value="CAB3250195.1"/>
    <property type="molecule type" value="Genomic_DNA"/>
</dbReference>
<reference evidence="9 10" key="1">
    <citation type="submission" date="2020-04" db="EMBL/GenBank/DDBJ databases">
        <authorList>
            <person name="Wallbank WR R."/>
            <person name="Pardo Diaz C."/>
            <person name="Kozak K."/>
            <person name="Martin S."/>
            <person name="Jiggins C."/>
            <person name="Moest M."/>
            <person name="Warren A I."/>
            <person name="Byers J.R.P. K."/>
            <person name="Montejo-Kovacevich G."/>
            <person name="Yen C E."/>
        </authorList>
    </citation>
    <scope>NUCLEOTIDE SEQUENCE [LARGE SCALE GENOMIC DNA]</scope>
</reference>
<evidence type="ECO:0000256" key="8">
    <source>
        <dbReference type="SAM" id="Phobius"/>
    </source>
</evidence>
<keyword evidence="3" id="KW-0813">Transport</keyword>
<feature type="transmembrane region" description="Helical" evidence="8">
    <location>
        <begin position="210"/>
        <end position="229"/>
    </location>
</feature>
<dbReference type="PANTHER" id="PTHR11785:SF528">
    <property type="entry name" value="AMINO ACID TRANSPORTER PROTEIN JHI-21"/>
    <property type="match status" value="1"/>
</dbReference>
<dbReference type="GO" id="GO:0005886">
    <property type="term" value="C:plasma membrane"/>
    <property type="evidence" value="ECO:0007669"/>
    <property type="project" value="UniProtKB-SubCell"/>
</dbReference>
<keyword evidence="7 8" id="KW-0472">Membrane</keyword>
<feature type="transmembrane region" description="Helical" evidence="8">
    <location>
        <begin position="241"/>
        <end position="264"/>
    </location>
</feature>
<comment type="caution">
    <text evidence="9">The sequence shown here is derived from an EMBL/GenBank/DDBJ whole genome shotgun (WGS) entry which is preliminary data.</text>
</comment>
<evidence type="ECO:0000313" key="9">
    <source>
        <dbReference type="EMBL" id="CAB3250195.1"/>
    </source>
</evidence>
<comment type="subcellular location">
    <subcellularLocation>
        <location evidence="1">Cell membrane</location>
        <topology evidence="1">Multi-pass membrane protein</topology>
    </subcellularLocation>
</comment>
<dbReference type="AlphaFoldDB" id="A0A8S1AYS3"/>
<dbReference type="PANTHER" id="PTHR11785">
    <property type="entry name" value="AMINO ACID TRANSPORTER"/>
    <property type="match status" value="1"/>
</dbReference>
<keyword evidence="10" id="KW-1185">Reference proteome</keyword>
<accession>A0A8S1AYS3</accession>
<gene>
    <name evidence="9" type="ORF">APLA_LOCUS12588</name>
</gene>
<keyword evidence="5 8" id="KW-0812">Transmembrane</keyword>
<feature type="transmembrane region" description="Helical" evidence="8">
    <location>
        <begin position="20"/>
        <end position="38"/>
    </location>
</feature>
<dbReference type="PIRSF" id="PIRSF006060">
    <property type="entry name" value="AA_transporter"/>
    <property type="match status" value="1"/>
</dbReference>
<feature type="transmembrane region" description="Helical" evidence="8">
    <location>
        <begin position="50"/>
        <end position="74"/>
    </location>
</feature>
<dbReference type="InterPro" id="IPR050598">
    <property type="entry name" value="AminoAcid_Transporter"/>
</dbReference>
<name>A0A8S1AYS3_ARCPL</name>
<evidence type="ECO:0000256" key="2">
    <source>
        <dbReference type="ARBA" id="ARBA00007040"/>
    </source>
</evidence>
<dbReference type="Proteomes" id="UP000494106">
    <property type="component" value="Unassembled WGS sequence"/>
</dbReference>
<evidence type="ECO:0000256" key="6">
    <source>
        <dbReference type="ARBA" id="ARBA00022989"/>
    </source>
</evidence>
<evidence type="ECO:0000256" key="4">
    <source>
        <dbReference type="ARBA" id="ARBA00022475"/>
    </source>
</evidence>
<proteinExistence type="inferred from homology"/>
<dbReference type="Gene3D" id="1.20.1740.10">
    <property type="entry name" value="Amino acid/polyamine transporter I"/>
    <property type="match status" value="1"/>
</dbReference>
<feature type="transmembrane region" description="Helical" evidence="8">
    <location>
        <begin position="337"/>
        <end position="358"/>
    </location>
</feature>
<feature type="transmembrane region" description="Helical" evidence="8">
    <location>
        <begin position="364"/>
        <end position="384"/>
    </location>
</feature>
<sequence>MGEESQASDDKVVLKRKITLFNGVGIIIGTIIGSGIFISPTGVYKYTGSVAVSLLIWLLSGLLSTLGALCYAELGTSIMRSGGDYAYIYTAFGPLPAFLRMWIALLIIRPTTQAIVALTFGHYVVKPFFADCEPPEDAVKLLAAVCLCVLTAVNCISVRWTMRIQDVFTSSKLLALVIIIISGLCYIFMGHTENFQKPFEGQYDAGNIALAFYSGLFAFGGWNYLNFVTEELQDPYKNLPRAIWIAMPMVTIIYVMANLAYFAVVSKMELNTNPAIAAILGDRIFGSWSWLIPVFVALSTFGGVNGVLFTSARLFATGAQEGHMPQFFSLFHIQKQTPIPSLIFTCLFSLLMLTTSNVFELINYFSQTLWLSVGASVVGMLWLRRAKPDIPRPIKVHILIPYVFLLAIGCLVIIPAITNPRDTAIGIAILLSGIPVYYLCVKWKGKPEMYHTFSGTILRFLQKLCSCIYVDSSEKLSD</sequence>
<dbReference type="FunFam" id="1.20.1740.10:FF:000003">
    <property type="entry name" value="Y+L amino acid transporter 1 isoform X1"/>
    <property type="match status" value="1"/>
</dbReference>
<keyword evidence="6 8" id="KW-1133">Transmembrane helix</keyword>
<feature type="transmembrane region" description="Helical" evidence="8">
    <location>
        <begin position="173"/>
        <end position="190"/>
    </location>
</feature>
<feature type="transmembrane region" description="Helical" evidence="8">
    <location>
        <begin position="141"/>
        <end position="161"/>
    </location>
</feature>
<evidence type="ECO:0008006" key="11">
    <source>
        <dbReference type="Google" id="ProtNLM"/>
    </source>
</evidence>
<comment type="similarity">
    <text evidence="2">Belongs to the amino acid-polyamine-organocation (APC) superfamily. L-type amino acid transporter (LAT) (TC 2.A.3.8) family.</text>
</comment>
<evidence type="ECO:0000256" key="5">
    <source>
        <dbReference type="ARBA" id="ARBA00022692"/>
    </source>
</evidence>
<feature type="transmembrane region" description="Helical" evidence="8">
    <location>
        <begin position="423"/>
        <end position="441"/>
    </location>
</feature>
<dbReference type="InterPro" id="IPR002293">
    <property type="entry name" value="AA/rel_permease1"/>
</dbReference>
<feature type="transmembrane region" description="Helical" evidence="8">
    <location>
        <begin position="396"/>
        <end position="417"/>
    </location>
</feature>